<gene>
    <name evidence="2" type="ORF">E1161_13070</name>
</gene>
<feature type="transmembrane region" description="Helical" evidence="1">
    <location>
        <begin position="310"/>
        <end position="330"/>
    </location>
</feature>
<comment type="caution">
    <text evidence="2">The sequence shown here is derived from an EMBL/GenBank/DDBJ whole genome shotgun (WGS) entry which is preliminary data.</text>
</comment>
<evidence type="ECO:0000313" key="2">
    <source>
        <dbReference type="EMBL" id="TDC92638.1"/>
    </source>
</evidence>
<reference evidence="2 3" key="1">
    <citation type="submission" date="2019-03" db="EMBL/GenBank/DDBJ databases">
        <title>Draft genome sequences of novel Actinobacteria.</title>
        <authorList>
            <person name="Sahin N."/>
            <person name="Ay H."/>
            <person name="Saygin H."/>
        </authorList>
    </citation>
    <scope>NUCLEOTIDE SEQUENCE [LARGE SCALE GENOMIC DNA]</scope>
    <source>
        <strain evidence="2 3">16K404</strain>
    </source>
</reference>
<dbReference type="Proteomes" id="UP000294744">
    <property type="component" value="Unassembled WGS sequence"/>
</dbReference>
<dbReference type="RefSeq" id="WP_132623043.1">
    <property type="nucleotide sequence ID" value="NZ_SMKV01000013.1"/>
</dbReference>
<keyword evidence="1" id="KW-1133">Transmembrane helix</keyword>
<feature type="transmembrane region" description="Helical" evidence="1">
    <location>
        <begin position="342"/>
        <end position="362"/>
    </location>
</feature>
<evidence type="ECO:0008006" key="4">
    <source>
        <dbReference type="Google" id="ProtNLM"/>
    </source>
</evidence>
<dbReference type="OrthoDB" id="3430209at2"/>
<proteinExistence type="predicted"/>
<feature type="transmembrane region" description="Helical" evidence="1">
    <location>
        <begin position="277"/>
        <end position="298"/>
    </location>
</feature>
<keyword evidence="3" id="KW-1185">Reference proteome</keyword>
<sequence length="364" mass="39515">MSASVSELPLFAGASEPPELGVYARVAYEIVDEEQYPKEEDAFERAGAPAFRVAPLLRLIGARGARKLIVGRIRIAVTTEASPQVTVVLSAVWSERDGWTQVRDVLAHADDALAASLADPAHPVRGDEQTVAAILAKAIAESSHNELTRIRAVRYELERRLADQLASRRSESMRPLLAEAIELSIAFNRARDQARAVIRDGLWLWLCDEEAYQRSRVAPAPGPDAPTSVRMHHNALRHCESMSTLLEEETSRLHSLLDSLSTVSVAQDAEAQQNFNLFAAATAAGLGLPALILSFYGAQSFLPLNTVDRAWRALIPIGVTTLVAVVIALYRMPRRARPTHYVVGALFVVALVGVLGVAGALAPR</sequence>
<protein>
    <recommendedName>
        <fullName evidence="4">Magnesium transporter</fullName>
    </recommendedName>
</protein>
<organism evidence="2 3">
    <name type="scientific">Saccharopolyspora aridisoli</name>
    <dbReference type="NCBI Taxonomy" id="2530385"/>
    <lineage>
        <taxon>Bacteria</taxon>
        <taxon>Bacillati</taxon>
        <taxon>Actinomycetota</taxon>
        <taxon>Actinomycetes</taxon>
        <taxon>Pseudonocardiales</taxon>
        <taxon>Pseudonocardiaceae</taxon>
        <taxon>Saccharopolyspora</taxon>
    </lineage>
</organism>
<evidence type="ECO:0000313" key="3">
    <source>
        <dbReference type="Proteomes" id="UP000294744"/>
    </source>
</evidence>
<accession>A0A4R4UKU0</accession>
<keyword evidence="1" id="KW-0472">Membrane</keyword>
<name>A0A4R4UKU0_9PSEU</name>
<dbReference type="EMBL" id="SMKV01000013">
    <property type="protein sequence ID" value="TDC92638.1"/>
    <property type="molecule type" value="Genomic_DNA"/>
</dbReference>
<dbReference type="AlphaFoldDB" id="A0A4R4UKU0"/>
<keyword evidence="1" id="KW-0812">Transmembrane</keyword>
<evidence type="ECO:0000256" key="1">
    <source>
        <dbReference type="SAM" id="Phobius"/>
    </source>
</evidence>